<accession>A0A517ZG83</accession>
<evidence type="ECO:0000256" key="1">
    <source>
        <dbReference type="SAM" id="Phobius"/>
    </source>
</evidence>
<organism evidence="3 4">
    <name type="scientific">Maioricimonas rarisocia</name>
    <dbReference type="NCBI Taxonomy" id="2528026"/>
    <lineage>
        <taxon>Bacteria</taxon>
        <taxon>Pseudomonadati</taxon>
        <taxon>Planctomycetota</taxon>
        <taxon>Planctomycetia</taxon>
        <taxon>Planctomycetales</taxon>
        <taxon>Planctomycetaceae</taxon>
        <taxon>Maioricimonas</taxon>
    </lineage>
</organism>
<feature type="signal peptide" evidence="2">
    <location>
        <begin position="1"/>
        <end position="25"/>
    </location>
</feature>
<keyword evidence="4" id="KW-1185">Reference proteome</keyword>
<dbReference type="AlphaFoldDB" id="A0A517ZG83"/>
<evidence type="ECO:0008006" key="5">
    <source>
        <dbReference type="Google" id="ProtNLM"/>
    </source>
</evidence>
<dbReference type="EMBL" id="CP036275">
    <property type="protein sequence ID" value="QDU41496.1"/>
    <property type="molecule type" value="Genomic_DNA"/>
</dbReference>
<keyword evidence="1" id="KW-1133">Transmembrane helix</keyword>
<keyword evidence="1" id="KW-0812">Transmembrane</keyword>
<feature type="transmembrane region" description="Helical" evidence="1">
    <location>
        <begin position="316"/>
        <end position="334"/>
    </location>
</feature>
<keyword evidence="2" id="KW-0732">Signal</keyword>
<evidence type="ECO:0000256" key="2">
    <source>
        <dbReference type="SAM" id="SignalP"/>
    </source>
</evidence>
<sequence precursor="true">MWRLLVDSLACLLPVSLLVVWSANACGESASLSASSVEVLAGLLEDNYRALGPVRLRYSVENTPVGGGVQLGELPVREGIAFGPAPTEARWVGARFSGPLVVLEPEGGPSVWFIDEERVSEFSRRTGQLTIRHSRDNPSISLWDPRDPFPPDIRHTTKALFLTAAGDARVETDAATGNYVVRVLYQGPQHLVYGLSAEHGFLPVWAELRNPDSSVVRRVDVEYDRIESRSAWLPRTISVTFPQASEEAKKIPLPVVAQTQIKMHDVELTDEQPLRPLAVNDLSPARVVDMTQPAPQVRRSEITESARPGSAASRSWLLWANVIGALLIAVAVLLRRR</sequence>
<reference evidence="3 4" key="1">
    <citation type="submission" date="2019-02" db="EMBL/GenBank/DDBJ databases">
        <title>Deep-cultivation of Planctomycetes and their phenomic and genomic characterization uncovers novel biology.</title>
        <authorList>
            <person name="Wiegand S."/>
            <person name="Jogler M."/>
            <person name="Boedeker C."/>
            <person name="Pinto D."/>
            <person name="Vollmers J."/>
            <person name="Rivas-Marin E."/>
            <person name="Kohn T."/>
            <person name="Peeters S.H."/>
            <person name="Heuer A."/>
            <person name="Rast P."/>
            <person name="Oberbeckmann S."/>
            <person name="Bunk B."/>
            <person name="Jeske O."/>
            <person name="Meyerdierks A."/>
            <person name="Storesund J.E."/>
            <person name="Kallscheuer N."/>
            <person name="Luecker S."/>
            <person name="Lage O.M."/>
            <person name="Pohl T."/>
            <person name="Merkel B.J."/>
            <person name="Hornburger P."/>
            <person name="Mueller R.-W."/>
            <person name="Bruemmer F."/>
            <person name="Labrenz M."/>
            <person name="Spormann A.M."/>
            <person name="Op den Camp H."/>
            <person name="Overmann J."/>
            <person name="Amann R."/>
            <person name="Jetten M.S.M."/>
            <person name="Mascher T."/>
            <person name="Medema M.H."/>
            <person name="Devos D.P."/>
            <person name="Kaster A.-K."/>
            <person name="Ovreas L."/>
            <person name="Rohde M."/>
            <person name="Galperin M.Y."/>
            <person name="Jogler C."/>
        </authorList>
    </citation>
    <scope>NUCLEOTIDE SEQUENCE [LARGE SCALE GENOMIC DNA]</scope>
    <source>
        <strain evidence="3 4">Mal4</strain>
    </source>
</reference>
<name>A0A517ZG83_9PLAN</name>
<dbReference type="Proteomes" id="UP000320496">
    <property type="component" value="Chromosome"/>
</dbReference>
<proteinExistence type="predicted"/>
<keyword evidence="1" id="KW-0472">Membrane</keyword>
<evidence type="ECO:0000313" key="3">
    <source>
        <dbReference type="EMBL" id="QDU41496.1"/>
    </source>
</evidence>
<evidence type="ECO:0000313" key="4">
    <source>
        <dbReference type="Proteomes" id="UP000320496"/>
    </source>
</evidence>
<protein>
    <recommendedName>
        <fullName evidence="5">DUF1583 domain-containing protein</fullName>
    </recommendedName>
</protein>
<feature type="chain" id="PRO_5021934499" description="DUF1583 domain-containing protein" evidence="2">
    <location>
        <begin position="26"/>
        <end position="337"/>
    </location>
</feature>
<gene>
    <name evidence="3" type="ORF">Mal4_58640</name>
</gene>
<dbReference type="KEGG" id="mri:Mal4_58640"/>